<dbReference type="SMART" id="SM00640">
    <property type="entry name" value="Glyco_32"/>
    <property type="match status" value="1"/>
</dbReference>
<evidence type="ECO:0000256" key="4">
    <source>
        <dbReference type="SAM" id="MobiDB-lite"/>
    </source>
</evidence>
<evidence type="ECO:0000256" key="2">
    <source>
        <dbReference type="ARBA" id="ARBA00022801"/>
    </source>
</evidence>
<keyword evidence="7" id="KW-1185">Reference proteome</keyword>
<proteinExistence type="inferred from homology"/>
<evidence type="ECO:0000259" key="5">
    <source>
        <dbReference type="Pfam" id="PF00251"/>
    </source>
</evidence>
<reference evidence="6 7" key="1">
    <citation type="submission" date="2020-08" db="EMBL/GenBank/DDBJ databases">
        <title>Genomic Encyclopedia of Type Strains, Phase III (KMG-III): the genomes of soil and plant-associated and newly described type strains.</title>
        <authorList>
            <person name="Whitman W."/>
        </authorList>
    </citation>
    <scope>NUCLEOTIDE SEQUENCE [LARGE SCALE GENOMIC DNA]</scope>
    <source>
        <strain evidence="6 7">SFB5A</strain>
    </source>
</reference>
<organism evidence="6 7">
    <name type="scientific">Streptomyces nymphaeiformis</name>
    <dbReference type="NCBI Taxonomy" id="2663842"/>
    <lineage>
        <taxon>Bacteria</taxon>
        <taxon>Bacillati</taxon>
        <taxon>Actinomycetota</taxon>
        <taxon>Actinomycetes</taxon>
        <taxon>Kitasatosporales</taxon>
        <taxon>Streptomycetaceae</taxon>
        <taxon>Streptomyces</taxon>
    </lineage>
</organism>
<evidence type="ECO:0000313" key="7">
    <source>
        <dbReference type="Proteomes" id="UP000582643"/>
    </source>
</evidence>
<dbReference type="InterPro" id="IPR050551">
    <property type="entry name" value="Fructan_Metab_Enzymes"/>
</dbReference>
<feature type="region of interest" description="Disordered" evidence="4">
    <location>
        <begin position="325"/>
        <end position="347"/>
    </location>
</feature>
<evidence type="ECO:0000256" key="1">
    <source>
        <dbReference type="ARBA" id="ARBA00009902"/>
    </source>
</evidence>
<comment type="caution">
    <text evidence="6">The sequence shown here is derived from an EMBL/GenBank/DDBJ whole genome shotgun (WGS) entry which is preliminary data.</text>
</comment>
<protein>
    <submittedName>
        <fullName evidence="6">Beta-fructofuranosidase</fullName>
        <ecNumber evidence="6">3.2.1.26</ecNumber>
    </submittedName>
</protein>
<gene>
    <name evidence="6" type="ORF">GGE06_006154</name>
</gene>
<dbReference type="CDD" id="cd18609">
    <property type="entry name" value="GH32-like"/>
    <property type="match status" value="1"/>
</dbReference>
<feature type="domain" description="Glycosyl hydrolase family 32 N-terminal" evidence="5">
    <location>
        <begin position="19"/>
        <end position="226"/>
    </location>
</feature>
<dbReference type="AlphaFoldDB" id="A0A7W7XDX6"/>
<name>A0A7W7XDX6_9ACTN</name>
<dbReference type="RefSeq" id="WP_116158396.1">
    <property type="nucleotide sequence ID" value="NZ_JACHJY010000009.1"/>
</dbReference>
<dbReference type="EC" id="3.2.1.26" evidence="6"/>
<comment type="similarity">
    <text evidence="1">Belongs to the glycosyl hydrolase 32 family.</text>
</comment>
<evidence type="ECO:0000256" key="3">
    <source>
        <dbReference type="ARBA" id="ARBA00023295"/>
    </source>
</evidence>
<sequence length="347" mass="38150">MFTLPDSWVWDFWFADDGEQYHLFFLYASRALHDPDARHYRASIGHAVSTDLEHWTRVPDALVRADPPAFDDLATWTGSVVRHPDGTWFLFYTGSTRATDGKNIQRIGYATSADLITWHKAGDNPVLGAGGTWYETLTDGQWHDEAFRDPWVFADPGGDGWHMLITARAPHGAAFERGVVGHAVSADLRHWELRPPLSAPSSHGFGQLEVTQTEIVDGRPVLVFSCLAEHASESRRATGTRGGIWAAPADSLLGPFDIDTAEQVTDDRFYSGKLLRRRSDDRWVLMGFHHTGPDGGFAGGVSDPMPVRWDGRRLSVEAPHAVLDAESSPKLSASLEQGGPSSAPVAL</sequence>
<dbReference type="Gene3D" id="2.115.10.20">
    <property type="entry name" value="Glycosyl hydrolase domain, family 43"/>
    <property type="match status" value="1"/>
</dbReference>
<keyword evidence="3 6" id="KW-0326">Glycosidase</keyword>
<dbReference type="InterPro" id="IPR023296">
    <property type="entry name" value="Glyco_hydro_beta-prop_sf"/>
</dbReference>
<dbReference type="SUPFAM" id="SSF75005">
    <property type="entry name" value="Arabinanase/levansucrase/invertase"/>
    <property type="match status" value="1"/>
</dbReference>
<dbReference type="PANTHER" id="PTHR31953">
    <property type="entry name" value="BETA-FRUCTOFURANOSIDASE, INSOLUBLE ISOENZYME CWINV1-RELATED"/>
    <property type="match status" value="1"/>
</dbReference>
<dbReference type="Proteomes" id="UP000582643">
    <property type="component" value="Unassembled WGS sequence"/>
</dbReference>
<dbReference type="InterPro" id="IPR013148">
    <property type="entry name" value="Glyco_hydro_32_N"/>
</dbReference>
<accession>A0A7W7XDX6</accession>
<dbReference type="Pfam" id="PF00251">
    <property type="entry name" value="Glyco_hydro_32N"/>
    <property type="match status" value="1"/>
</dbReference>
<dbReference type="GO" id="GO:0004564">
    <property type="term" value="F:beta-fructofuranosidase activity"/>
    <property type="evidence" value="ECO:0007669"/>
    <property type="project" value="UniProtKB-EC"/>
</dbReference>
<keyword evidence="2 6" id="KW-0378">Hydrolase</keyword>
<dbReference type="InterPro" id="IPR001362">
    <property type="entry name" value="Glyco_hydro_32"/>
</dbReference>
<dbReference type="GO" id="GO:0005975">
    <property type="term" value="P:carbohydrate metabolic process"/>
    <property type="evidence" value="ECO:0007669"/>
    <property type="project" value="InterPro"/>
</dbReference>
<dbReference type="EMBL" id="JACHJY010000009">
    <property type="protein sequence ID" value="MBB4985204.1"/>
    <property type="molecule type" value="Genomic_DNA"/>
</dbReference>
<evidence type="ECO:0000313" key="6">
    <source>
        <dbReference type="EMBL" id="MBB4985204.1"/>
    </source>
</evidence>